<name>A0A5C3EP69_9BASI</name>
<dbReference type="AlphaFoldDB" id="A0A5C3EP69"/>
<dbReference type="GO" id="GO:0005739">
    <property type="term" value="C:mitochondrion"/>
    <property type="evidence" value="ECO:0007669"/>
    <property type="project" value="TreeGrafter"/>
</dbReference>
<evidence type="ECO:0008006" key="5">
    <source>
        <dbReference type="Google" id="ProtNLM"/>
    </source>
</evidence>
<evidence type="ECO:0000256" key="1">
    <source>
        <dbReference type="ARBA" id="ARBA00009797"/>
    </source>
</evidence>
<dbReference type="PANTHER" id="PTHR14464:SF4">
    <property type="entry name" value="EXONUCLEASE V"/>
    <property type="match status" value="1"/>
</dbReference>
<evidence type="ECO:0000313" key="3">
    <source>
        <dbReference type="EMBL" id="SPO31019.1"/>
    </source>
</evidence>
<comment type="similarity">
    <text evidence="1">Belongs to the EXO5 family.</text>
</comment>
<evidence type="ECO:0000256" key="2">
    <source>
        <dbReference type="SAM" id="MobiDB-lite"/>
    </source>
</evidence>
<dbReference type="GO" id="GO:0045145">
    <property type="term" value="F:single-stranded DNA 5'-3' DNA exonuclease activity"/>
    <property type="evidence" value="ECO:0007669"/>
    <property type="project" value="InterPro"/>
</dbReference>
<dbReference type="Proteomes" id="UP000324022">
    <property type="component" value="Unassembled WGS sequence"/>
</dbReference>
<organism evidence="3 4">
    <name type="scientific">Ustilago trichophora</name>
    <dbReference type="NCBI Taxonomy" id="86804"/>
    <lineage>
        <taxon>Eukaryota</taxon>
        <taxon>Fungi</taxon>
        <taxon>Dikarya</taxon>
        <taxon>Basidiomycota</taxon>
        <taxon>Ustilaginomycotina</taxon>
        <taxon>Ustilaginomycetes</taxon>
        <taxon>Ustilaginales</taxon>
        <taxon>Ustilaginaceae</taxon>
        <taxon>Ustilago</taxon>
    </lineage>
</organism>
<accession>A0A5C3EP69</accession>
<gene>
    <name evidence="3" type="ORF">UTRI_05343_B</name>
</gene>
<protein>
    <recommendedName>
        <fullName evidence="5">Exonuclease V</fullName>
    </recommendedName>
</protein>
<dbReference type="EMBL" id="OOIN01000036">
    <property type="protein sequence ID" value="SPO31019.1"/>
    <property type="molecule type" value="Genomic_DNA"/>
</dbReference>
<feature type="region of interest" description="Disordered" evidence="2">
    <location>
        <begin position="1"/>
        <end position="21"/>
    </location>
</feature>
<dbReference type="InterPro" id="IPR019190">
    <property type="entry name" value="EXOV"/>
</dbReference>
<dbReference type="GO" id="GO:0036297">
    <property type="term" value="P:interstrand cross-link repair"/>
    <property type="evidence" value="ECO:0007669"/>
    <property type="project" value="TreeGrafter"/>
</dbReference>
<feature type="compositionally biased region" description="Basic and acidic residues" evidence="2">
    <location>
        <begin position="474"/>
        <end position="494"/>
    </location>
</feature>
<feature type="compositionally biased region" description="Polar residues" evidence="2">
    <location>
        <begin position="210"/>
        <end position="227"/>
    </location>
</feature>
<feature type="compositionally biased region" description="Low complexity" evidence="2">
    <location>
        <begin position="508"/>
        <end position="526"/>
    </location>
</feature>
<evidence type="ECO:0000313" key="4">
    <source>
        <dbReference type="Proteomes" id="UP000324022"/>
    </source>
</evidence>
<dbReference type="Pfam" id="PF09810">
    <property type="entry name" value="Exo5"/>
    <property type="match status" value="1"/>
</dbReference>
<feature type="region of interest" description="Disordered" evidence="2">
    <location>
        <begin position="407"/>
        <end position="540"/>
    </location>
</feature>
<sequence>MNASISSRGRTRRPPPTSLPDHFARKGYLSVSDLVGPSWCEYNYQYGVLSLSHLPPSQRPATITTEAGQTLAAAPQLVAKKDATLTAGKAVHTVLEREVAPVQVYVETETKEDAWALRLLNLWCDVQGLLGLKPAKGKGKARENACVREVPVYGWIHGVLVIGVIDEIEKRSIELHPQEKQQGKTWASQEEWKKDQMRNKASPKKPKANGTATRTLTSFFGSQSDQPSNEKDPPDQTTKPGWGYFLSDTKTRISSWLPAEEDQHSARMQCMTYKRLFDGLLLGALSSTSSLASSQADTTSSFDKCTTPMDWAQTFSALDLDPYQPLSSGFLRDAEPLCASWGVDLTLFVAQNDADVCTLHHIKLLLEQGLRDLVADAQRGGGVDGDGDGVVKVEVIQSKLALTYRRQTQRRRRKRKKAARGSDAKNEAGYGLKQTTLQDATVATVEQDGEEKAQNGAESDIEIHTVEDANDAPTEARKSIDALEGRTEASHAIEEAFSSPPPCTPRKPSQSTPNPTSPTSPTTRIIPSPPSPSSPEGDNPTIIGIVTFTYDPLSLDNYLHRMIAMWKGERRLVGVSPGQTRRCWTCEWMEGCEWRTAQSDLHRNAKRQTQTGAKVRIREQDNRIDADDDEETGEEFWSTLDLDSIEVRDAAGNLLDW</sequence>
<dbReference type="GO" id="GO:0005634">
    <property type="term" value="C:nucleus"/>
    <property type="evidence" value="ECO:0007669"/>
    <property type="project" value="TreeGrafter"/>
</dbReference>
<proteinExistence type="inferred from homology"/>
<reference evidence="3 4" key="1">
    <citation type="submission" date="2018-03" db="EMBL/GenBank/DDBJ databases">
        <authorList>
            <person name="Guldener U."/>
        </authorList>
    </citation>
    <scope>NUCLEOTIDE SEQUENCE [LARGE SCALE GENOMIC DNA]</scope>
    <source>
        <strain evidence="3 4">NBRC100155</strain>
    </source>
</reference>
<feature type="region of interest" description="Disordered" evidence="2">
    <location>
        <begin position="176"/>
        <end position="243"/>
    </location>
</feature>
<dbReference type="OrthoDB" id="354769at2759"/>
<feature type="compositionally biased region" description="Basic residues" evidence="2">
    <location>
        <begin position="407"/>
        <end position="419"/>
    </location>
</feature>
<keyword evidence="4" id="KW-1185">Reference proteome</keyword>
<dbReference type="PANTHER" id="PTHR14464">
    <property type="entry name" value="EXONUCLEASE V"/>
    <property type="match status" value="1"/>
</dbReference>